<dbReference type="AlphaFoldDB" id="C5FJL9"/>
<evidence type="ECO:0000256" key="1">
    <source>
        <dbReference type="ARBA" id="ARBA00022737"/>
    </source>
</evidence>
<dbReference type="Proteomes" id="UP000002035">
    <property type="component" value="Unassembled WGS sequence"/>
</dbReference>
<dbReference type="eggNOG" id="KOG4177">
    <property type="taxonomic scope" value="Eukaryota"/>
</dbReference>
<proteinExistence type="predicted"/>
<organism evidence="5 6">
    <name type="scientific">Arthroderma otae (strain ATCC MYA-4605 / CBS 113480)</name>
    <name type="common">Microsporum canis</name>
    <dbReference type="NCBI Taxonomy" id="554155"/>
    <lineage>
        <taxon>Eukaryota</taxon>
        <taxon>Fungi</taxon>
        <taxon>Dikarya</taxon>
        <taxon>Ascomycota</taxon>
        <taxon>Pezizomycotina</taxon>
        <taxon>Eurotiomycetes</taxon>
        <taxon>Eurotiomycetidae</taxon>
        <taxon>Onygenales</taxon>
        <taxon>Arthrodermataceae</taxon>
        <taxon>Microsporum</taxon>
    </lineage>
</organism>
<dbReference type="InterPro" id="IPR001810">
    <property type="entry name" value="F-box_dom"/>
</dbReference>
<dbReference type="Pfam" id="PF00023">
    <property type="entry name" value="Ank"/>
    <property type="match status" value="1"/>
</dbReference>
<gene>
    <name evidence="5" type="ORF">MCYG_03699</name>
</gene>
<keyword evidence="2 3" id="KW-0040">ANK repeat</keyword>
<accession>C5FJL9</accession>
<dbReference type="EMBL" id="DS995703">
    <property type="protein sequence ID" value="EEQ30880.1"/>
    <property type="molecule type" value="Genomic_DNA"/>
</dbReference>
<feature type="repeat" description="ANK" evidence="3">
    <location>
        <begin position="564"/>
        <end position="592"/>
    </location>
</feature>
<dbReference type="SMART" id="SM00248">
    <property type="entry name" value="ANK"/>
    <property type="match status" value="17"/>
</dbReference>
<dbReference type="STRING" id="554155.C5FJL9"/>
<evidence type="ECO:0000259" key="4">
    <source>
        <dbReference type="PROSITE" id="PS50181"/>
    </source>
</evidence>
<dbReference type="Pfam" id="PF13637">
    <property type="entry name" value="Ank_4"/>
    <property type="match status" value="1"/>
</dbReference>
<feature type="repeat" description="ANK" evidence="3">
    <location>
        <begin position="474"/>
        <end position="506"/>
    </location>
</feature>
<protein>
    <submittedName>
        <fullName evidence="5">Ankyrin repeat domain-containing protein 44</fullName>
    </submittedName>
</protein>
<name>C5FJL9_ARTOC</name>
<dbReference type="PROSITE" id="PS50181">
    <property type="entry name" value="FBOX"/>
    <property type="match status" value="1"/>
</dbReference>
<evidence type="ECO:0000256" key="3">
    <source>
        <dbReference type="PROSITE-ProRule" id="PRU00023"/>
    </source>
</evidence>
<feature type="repeat" description="ANK" evidence="3">
    <location>
        <begin position="506"/>
        <end position="538"/>
    </location>
</feature>
<feature type="repeat" description="ANK" evidence="3">
    <location>
        <begin position="222"/>
        <end position="250"/>
    </location>
</feature>
<reference evidence="6" key="1">
    <citation type="journal article" date="2012" name="MBio">
        <title>Comparative genome analysis of Trichophyton rubrum and related dermatophytes reveals candidate genes involved in infection.</title>
        <authorList>
            <person name="Martinez D.A."/>
            <person name="Oliver B.G."/>
            <person name="Graeser Y."/>
            <person name="Goldberg J.M."/>
            <person name="Li W."/>
            <person name="Martinez-Rossi N.M."/>
            <person name="Monod M."/>
            <person name="Shelest E."/>
            <person name="Barton R.C."/>
            <person name="Birch E."/>
            <person name="Brakhage A.A."/>
            <person name="Chen Z."/>
            <person name="Gurr S.J."/>
            <person name="Heiman D."/>
            <person name="Heitman J."/>
            <person name="Kosti I."/>
            <person name="Rossi A."/>
            <person name="Saif S."/>
            <person name="Samalova M."/>
            <person name="Saunders C.W."/>
            <person name="Shea T."/>
            <person name="Summerbell R.C."/>
            <person name="Xu J."/>
            <person name="Young S."/>
            <person name="Zeng Q."/>
            <person name="Birren B.W."/>
            <person name="Cuomo C.A."/>
            <person name="White T.C."/>
        </authorList>
    </citation>
    <scope>NUCLEOTIDE SEQUENCE [LARGE SCALE GENOMIC DNA]</scope>
    <source>
        <strain evidence="6">ATCC MYA-4605 / CBS 113480</strain>
    </source>
</reference>
<dbReference type="InterPro" id="IPR036770">
    <property type="entry name" value="Ankyrin_rpt-contain_sf"/>
</dbReference>
<dbReference type="OMA" id="YWASCNG"/>
<feature type="domain" description="F-box" evidence="4">
    <location>
        <begin position="20"/>
        <end position="69"/>
    </location>
</feature>
<feature type="repeat" description="ANK" evidence="3">
    <location>
        <begin position="405"/>
        <end position="427"/>
    </location>
</feature>
<sequence length="945" mass="104283">MANSTTEESTGDDARAAGLPCTLNTIPTEILNIVGEYLDSLDLSALIRTTKRVNVTLTPILLRKALRGITIGLEGQKTILDWAIFEGHLEMAKTLLHLLNIGKGLLKRKIYQSALEFSAQKGHLDICQMILKDSAHVLNLSKHGTEALNNAIVSHFPEIYTLLVDAGARAKAPDISFSFYESSLGIRAIHAAACWGRIDLLQFLTRYCASLNEPEYSSLWRPLHYAAFHGQDLTVEYLLNNEADPTKQNKDRQTALMNIATNMEPPNWPYKEFKKRTIGFSTSHKRIIRLFLDYGLELSQIDYNGHTILHLASANGYTELVEYLISLGANPTSRDARGLTPLHHAIFNHHATTSEVLVSAGASLMATDHTGASSIHTAAAVGYPSMAFSKLLAVKGVDPLALDENGWTPLHHAAEGGFFDTLKLLLKVTDAKFILPSKKPLTLRGAVKNHDVDMAQYLLEAGVEINPVERGIFPKLPPLYIAIMEGCEDLVELLLSRGADPNQKHRGSNPLNYAISKGAMRIVRILLRKGADISGEDIDILAEEVDTSEAEVVSAGEEEFLTPPLIVAVENCHLDLVMLLLDEGADINIRSRKNYGVLETAAWHDCDFYLQCECECEAMVRLLLDKGVDVSAYSRHRGSSLSIFCAQGGRHSTIKAIVEAGANVESQDSFGNTLLHDVARRCFEYKPFCTDIFQYLVEKGADPLLVNKSLLTPLHIACAGDLDFDLQSLLATGIDITSQDTRGWTALHYAAYVGHFLQLSQLINALKQREFTSSDIQAILNLRDVNGWTAMHLAVAKSPLNFRGYIQGVGSSYRGWAGLTPKPQESSEVVWLLLESGADPSIINEAGQTPLDFAELQKPKDEFDEERELNRTESLMLLEKAGAQRGLGLAEEVPNPQPESDYWARPTPRLRAGSWEYNTPIWGISVSDSGRLELERDSVVDGPKW</sequence>
<dbReference type="PROSITE" id="PS50297">
    <property type="entry name" value="ANK_REP_REGION"/>
    <property type="match status" value="6"/>
</dbReference>
<dbReference type="InterPro" id="IPR002110">
    <property type="entry name" value="Ankyrin_rpt"/>
</dbReference>
<dbReference type="SUPFAM" id="SSF48403">
    <property type="entry name" value="Ankyrin repeat"/>
    <property type="match status" value="3"/>
</dbReference>
<dbReference type="Pfam" id="PF12796">
    <property type="entry name" value="Ank_2"/>
    <property type="match status" value="4"/>
</dbReference>
<keyword evidence="1" id="KW-0677">Repeat</keyword>
<dbReference type="PRINTS" id="PR01415">
    <property type="entry name" value="ANKYRIN"/>
</dbReference>
<feature type="repeat" description="ANK" evidence="3">
    <location>
        <begin position="337"/>
        <end position="369"/>
    </location>
</feature>
<dbReference type="RefSeq" id="XP_002848193.1">
    <property type="nucleotide sequence ID" value="XM_002848147.1"/>
</dbReference>
<evidence type="ECO:0000313" key="6">
    <source>
        <dbReference type="Proteomes" id="UP000002035"/>
    </source>
</evidence>
<dbReference type="Gene3D" id="1.25.40.20">
    <property type="entry name" value="Ankyrin repeat-containing domain"/>
    <property type="match status" value="3"/>
</dbReference>
<evidence type="ECO:0000256" key="2">
    <source>
        <dbReference type="ARBA" id="ARBA00023043"/>
    </source>
</evidence>
<feature type="repeat" description="ANK" evidence="3">
    <location>
        <begin position="304"/>
        <end position="336"/>
    </location>
</feature>
<evidence type="ECO:0000313" key="5">
    <source>
        <dbReference type="EMBL" id="EEQ30880.1"/>
    </source>
</evidence>
<dbReference type="OrthoDB" id="341259at2759"/>
<dbReference type="PROSITE" id="PS50088">
    <property type="entry name" value="ANK_REPEAT"/>
    <property type="match status" value="7"/>
</dbReference>
<keyword evidence="6" id="KW-1185">Reference proteome</keyword>
<dbReference type="HOGENOM" id="CLU_332020_0_0_1"/>
<dbReference type="PANTHER" id="PTHR24126">
    <property type="entry name" value="ANKYRIN REPEAT, PH AND SEC7 DOMAIN CONTAINING PROTEIN SECG-RELATED"/>
    <property type="match status" value="1"/>
</dbReference>
<dbReference type="VEuPathDB" id="FungiDB:MCYG_03699"/>
<dbReference type="GeneID" id="9229517"/>